<evidence type="ECO:0000313" key="2">
    <source>
        <dbReference type="WBParaSite" id="PS1159_v2.g4488.t1"/>
    </source>
</evidence>
<evidence type="ECO:0000313" key="1">
    <source>
        <dbReference type="Proteomes" id="UP000887580"/>
    </source>
</evidence>
<name>A0AC35GEC4_9BILA</name>
<dbReference type="WBParaSite" id="PS1159_v2.g4488.t1">
    <property type="protein sequence ID" value="PS1159_v2.g4488.t1"/>
    <property type="gene ID" value="PS1159_v2.g4488"/>
</dbReference>
<proteinExistence type="predicted"/>
<reference evidence="2" key="1">
    <citation type="submission" date="2022-11" db="UniProtKB">
        <authorList>
            <consortium name="WormBaseParasite"/>
        </authorList>
    </citation>
    <scope>IDENTIFICATION</scope>
</reference>
<accession>A0AC35GEC4</accession>
<organism evidence="1 2">
    <name type="scientific">Panagrolaimus sp. PS1159</name>
    <dbReference type="NCBI Taxonomy" id="55785"/>
    <lineage>
        <taxon>Eukaryota</taxon>
        <taxon>Metazoa</taxon>
        <taxon>Ecdysozoa</taxon>
        <taxon>Nematoda</taxon>
        <taxon>Chromadorea</taxon>
        <taxon>Rhabditida</taxon>
        <taxon>Tylenchina</taxon>
        <taxon>Panagrolaimomorpha</taxon>
        <taxon>Panagrolaimoidea</taxon>
        <taxon>Panagrolaimidae</taxon>
        <taxon>Panagrolaimus</taxon>
    </lineage>
</organism>
<dbReference type="Proteomes" id="UP000887580">
    <property type="component" value="Unplaced"/>
</dbReference>
<sequence length="177" mass="20306">MISNSFIIKMQNSPYTVKTHKRHVPSAPSEGLMTPVSTKRLYPKLFSTPKTPQSVLIDHIAPHINASCSNNNNTSTQPTTFNPKYWTVFLKPNTFDHYSIVERRVPNPIVDFEKPKSTFPTLKKLKKCGNYMLSWEKCDNLKKIEYQIKGHVFPTVGHGIAVVFETKEKISHEIDEF</sequence>
<protein>
    <submittedName>
        <fullName evidence="2">Uncharacterized protein</fullName>
    </submittedName>
</protein>